<evidence type="ECO:0000313" key="3">
    <source>
        <dbReference type="Proteomes" id="UP001152622"/>
    </source>
</evidence>
<comment type="caution">
    <text evidence="2">The sequence shown here is derived from an EMBL/GenBank/DDBJ whole genome shotgun (WGS) entry which is preliminary data.</text>
</comment>
<sequence>MTNTPVNTEILLSELKGLLKKKLPSLESRIVGLDWGDLCNVSEHVLHSTYTICSKKRGKCRKTDRPVPEHNPLVFHPLSYAAQKKPRPRRPPGTCRGLVNVPGIPRPEVEVELFVLPHLGPDLRLGLGPISHGDDRSPRVMKEPAGPDPARVVTRLPSPVGNWVPPVQLPHRHPTPSTPRVTPPPPRTRLMSGDSEPLFLRSFQPLQEASRYRTPATGQGG</sequence>
<feature type="compositionally biased region" description="Basic and acidic residues" evidence="1">
    <location>
        <begin position="132"/>
        <end position="142"/>
    </location>
</feature>
<reference evidence="2" key="1">
    <citation type="journal article" date="2023" name="Science">
        <title>Genome structures resolve the early diversification of teleost fishes.</title>
        <authorList>
            <person name="Parey E."/>
            <person name="Louis A."/>
            <person name="Montfort J."/>
            <person name="Bouchez O."/>
            <person name="Roques C."/>
            <person name="Iampietro C."/>
            <person name="Lluch J."/>
            <person name="Castinel A."/>
            <person name="Donnadieu C."/>
            <person name="Desvignes T."/>
            <person name="Floi Bucao C."/>
            <person name="Jouanno E."/>
            <person name="Wen M."/>
            <person name="Mejri S."/>
            <person name="Dirks R."/>
            <person name="Jansen H."/>
            <person name="Henkel C."/>
            <person name="Chen W.J."/>
            <person name="Zahm M."/>
            <person name="Cabau C."/>
            <person name="Klopp C."/>
            <person name="Thompson A.W."/>
            <person name="Robinson-Rechavi M."/>
            <person name="Braasch I."/>
            <person name="Lecointre G."/>
            <person name="Bobe J."/>
            <person name="Postlethwait J.H."/>
            <person name="Berthelot C."/>
            <person name="Roest Crollius H."/>
            <person name="Guiguen Y."/>
        </authorList>
    </citation>
    <scope>NUCLEOTIDE SEQUENCE</scope>
    <source>
        <strain evidence="2">WJC10195</strain>
    </source>
</reference>
<evidence type="ECO:0000313" key="2">
    <source>
        <dbReference type="EMBL" id="KAJ8350615.1"/>
    </source>
</evidence>
<dbReference type="EMBL" id="JAINUF010000009">
    <property type="protein sequence ID" value="KAJ8350615.1"/>
    <property type="molecule type" value="Genomic_DNA"/>
</dbReference>
<dbReference type="AlphaFoldDB" id="A0A9Q1ISG9"/>
<feature type="region of interest" description="Disordered" evidence="1">
    <location>
        <begin position="131"/>
        <end position="195"/>
    </location>
</feature>
<protein>
    <submittedName>
        <fullName evidence="2">Uncharacterized protein</fullName>
    </submittedName>
</protein>
<accession>A0A9Q1ISG9</accession>
<gene>
    <name evidence="2" type="ORF">SKAU_G00257450</name>
</gene>
<feature type="region of interest" description="Disordered" evidence="1">
    <location>
        <begin position="202"/>
        <end position="221"/>
    </location>
</feature>
<evidence type="ECO:0000256" key="1">
    <source>
        <dbReference type="SAM" id="MobiDB-lite"/>
    </source>
</evidence>
<name>A0A9Q1ISG9_SYNKA</name>
<proteinExistence type="predicted"/>
<organism evidence="2 3">
    <name type="scientific">Synaphobranchus kaupii</name>
    <name type="common">Kaup's arrowtooth eel</name>
    <dbReference type="NCBI Taxonomy" id="118154"/>
    <lineage>
        <taxon>Eukaryota</taxon>
        <taxon>Metazoa</taxon>
        <taxon>Chordata</taxon>
        <taxon>Craniata</taxon>
        <taxon>Vertebrata</taxon>
        <taxon>Euteleostomi</taxon>
        <taxon>Actinopterygii</taxon>
        <taxon>Neopterygii</taxon>
        <taxon>Teleostei</taxon>
        <taxon>Anguilliformes</taxon>
        <taxon>Synaphobranchidae</taxon>
        <taxon>Synaphobranchus</taxon>
    </lineage>
</organism>
<keyword evidence="3" id="KW-1185">Reference proteome</keyword>
<dbReference type="Proteomes" id="UP001152622">
    <property type="component" value="Chromosome 9"/>
</dbReference>